<dbReference type="RefSeq" id="WP_259547387.1">
    <property type="nucleotide sequence ID" value="NZ_BAABHW010000001.1"/>
</dbReference>
<protein>
    <submittedName>
        <fullName evidence="3">Tripartite tricarboxylate transporter substrate binding protein</fullName>
    </submittedName>
</protein>
<evidence type="ECO:0000313" key="3">
    <source>
        <dbReference type="EMBL" id="GAA5063961.1"/>
    </source>
</evidence>
<dbReference type="SUPFAM" id="SSF53850">
    <property type="entry name" value="Periplasmic binding protein-like II"/>
    <property type="match status" value="1"/>
</dbReference>
<evidence type="ECO:0000256" key="2">
    <source>
        <dbReference type="SAM" id="SignalP"/>
    </source>
</evidence>
<evidence type="ECO:0000256" key="1">
    <source>
        <dbReference type="ARBA" id="ARBA00006987"/>
    </source>
</evidence>
<dbReference type="EMBL" id="BAABHW010000001">
    <property type="protein sequence ID" value="GAA5063961.1"/>
    <property type="molecule type" value="Genomic_DNA"/>
</dbReference>
<name>A0ABP9KQP7_9RHOB</name>
<dbReference type="PIRSF" id="PIRSF017082">
    <property type="entry name" value="YflP"/>
    <property type="match status" value="1"/>
</dbReference>
<dbReference type="InterPro" id="IPR042100">
    <property type="entry name" value="Bug_dom1"/>
</dbReference>
<feature type="signal peptide" evidence="2">
    <location>
        <begin position="1"/>
        <end position="23"/>
    </location>
</feature>
<sequence>MTTSLKIFTAACTAALLAGPALAQDFPERGIELVAGYGPGGGHDTMLRTMARVLTEEGLVEVPLNVVNKDGGSSAVAMGYLNGMAGDGHYLMSVTSSHITTPLNTDLPLDYSSFTPIARLGIDPEVLVVNPDGDFASMDAILGADRMLNVGGTASGSIEHIVTVLLAREAGIELNFIPFDGDGEVVAALLSNQVDFAITNPGPVSDFIETGDLAALAISTEERIEAYPELPTFSEQGIDIVLSLFRGVTAPADISPEAEEWLVTLMTDLNENDAWRTEYLEPNSVVPGLLTGEEFEAYLAETQQVYREVLMDLGLID</sequence>
<accession>A0ABP9KQP7</accession>
<keyword evidence="4" id="KW-1185">Reference proteome</keyword>
<keyword evidence="2" id="KW-0732">Signal</keyword>
<dbReference type="Gene3D" id="3.40.190.150">
    <property type="entry name" value="Bordetella uptake gene, domain 1"/>
    <property type="match status" value="1"/>
</dbReference>
<dbReference type="Proteomes" id="UP001499910">
    <property type="component" value="Unassembled WGS sequence"/>
</dbReference>
<dbReference type="PANTHER" id="PTHR42928:SF3">
    <property type="entry name" value="UPF0065 PROTEIN YFLP"/>
    <property type="match status" value="1"/>
</dbReference>
<comment type="caution">
    <text evidence="3">The sequence shown here is derived from an EMBL/GenBank/DDBJ whole genome shotgun (WGS) entry which is preliminary data.</text>
</comment>
<dbReference type="InterPro" id="IPR005064">
    <property type="entry name" value="BUG"/>
</dbReference>
<dbReference type="CDD" id="cd07012">
    <property type="entry name" value="PBP2_Bug_TTT"/>
    <property type="match status" value="1"/>
</dbReference>
<comment type="similarity">
    <text evidence="1">Belongs to the UPF0065 (bug) family.</text>
</comment>
<proteinExistence type="inferred from homology"/>
<feature type="chain" id="PRO_5046769262" evidence="2">
    <location>
        <begin position="24"/>
        <end position="317"/>
    </location>
</feature>
<reference evidence="4" key="1">
    <citation type="journal article" date="2019" name="Int. J. Syst. Evol. Microbiol.">
        <title>The Global Catalogue of Microorganisms (GCM) 10K type strain sequencing project: providing services to taxonomists for standard genome sequencing and annotation.</title>
        <authorList>
            <consortium name="The Broad Institute Genomics Platform"/>
            <consortium name="The Broad Institute Genome Sequencing Center for Infectious Disease"/>
            <person name="Wu L."/>
            <person name="Ma J."/>
        </authorList>
    </citation>
    <scope>NUCLEOTIDE SEQUENCE [LARGE SCALE GENOMIC DNA]</scope>
    <source>
        <strain evidence="4">JCM 18015</strain>
    </source>
</reference>
<dbReference type="PANTHER" id="PTHR42928">
    <property type="entry name" value="TRICARBOXYLATE-BINDING PROTEIN"/>
    <property type="match status" value="1"/>
</dbReference>
<gene>
    <name evidence="3" type="ORF">GCM10023209_00030</name>
</gene>
<dbReference type="Pfam" id="PF03401">
    <property type="entry name" value="TctC"/>
    <property type="match status" value="1"/>
</dbReference>
<dbReference type="Gene3D" id="3.40.190.10">
    <property type="entry name" value="Periplasmic binding protein-like II"/>
    <property type="match status" value="1"/>
</dbReference>
<organism evidence="3 4">
    <name type="scientific">[Roseibacterium] beibuensis</name>
    <dbReference type="NCBI Taxonomy" id="1193142"/>
    <lineage>
        <taxon>Bacteria</taxon>
        <taxon>Pseudomonadati</taxon>
        <taxon>Pseudomonadota</taxon>
        <taxon>Alphaproteobacteria</taxon>
        <taxon>Rhodobacterales</taxon>
        <taxon>Roseobacteraceae</taxon>
        <taxon>Roseicyclus</taxon>
    </lineage>
</organism>
<evidence type="ECO:0000313" key="4">
    <source>
        <dbReference type="Proteomes" id="UP001499910"/>
    </source>
</evidence>